<dbReference type="EMBL" id="RJSG01000002">
    <property type="protein sequence ID" value="RNL79997.1"/>
    <property type="molecule type" value="Genomic_DNA"/>
</dbReference>
<sequence length="168" mass="18518">MAERRGTMTIAKGPVTQICWVTEDVAATEEYLSAHFEVGPWTRLPDIHFDPENCLLREQPADFVVHVSLAYAGDLQLEIIQPVSGDSIYADFLKTNQPGLHHLCFEVDDMDVALATAAADGVEVAQRGSMMGGEMRFAYLDGAHVGVPYIELAWLGDGMKAFYESLPR</sequence>
<dbReference type="Pfam" id="PF13669">
    <property type="entry name" value="Glyoxalase_4"/>
    <property type="match status" value="1"/>
</dbReference>
<dbReference type="SUPFAM" id="SSF54593">
    <property type="entry name" value="Glyoxalase/Bleomycin resistance protein/Dihydroxybiphenyl dioxygenase"/>
    <property type="match status" value="1"/>
</dbReference>
<dbReference type="Gene3D" id="3.10.180.10">
    <property type="entry name" value="2,3-Dihydroxybiphenyl 1,2-Dioxygenase, domain 1"/>
    <property type="match status" value="1"/>
</dbReference>
<dbReference type="PANTHER" id="PTHR43048">
    <property type="entry name" value="METHYLMALONYL-COA EPIMERASE"/>
    <property type="match status" value="1"/>
</dbReference>
<dbReference type="GO" id="GO:0046872">
    <property type="term" value="F:metal ion binding"/>
    <property type="evidence" value="ECO:0007669"/>
    <property type="project" value="UniProtKB-KW"/>
</dbReference>
<protein>
    <submittedName>
        <fullName evidence="2">VOC family protein</fullName>
    </submittedName>
</protein>
<organism evidence="2 3">
    <name type="scientific">Nocardioides marmorisolisilvae</name>
    <dbReference type="NCBI Taxonomy" id="1542737"/>
    <lineage>
        <taxon>Bacteria</taxon>
        <taxon>Bacillati</taxon>
        <taxon>Actinomycetota</taxon>
        <taxon>Actinomycetes</taxon>
        <taxon>Propionibacteriales</taxon>
        <taxon>Nocardioidaceae</taxon>
        <taxon>Nocardioides</taxon>
    </lineage>
</organism>
<evidence type="ECO:0000313" key="2">
    <source>
        <dbReference type="EMBL" id="RNL79997.1"/>
    </source>
</evidence>
<dbReference type="GO" id="GO:0004493">
    <property type="term" value="F:methylmalonyl-CoA epimerase activity"/>
    <property type="evidence" value="ECO:0007669"/>
    <property type="project" value="TreeGrafter"/>
</dbReference>
<dbReference type="Proteomes" id="UP000277094">
    <property type="component" value="Unassembled WGS sequence"/>
</dbReference>
<proteinExistence type="predicted"/>
<evidence type="ECO:0000313" key="3">
    <source>
        <dbReference type="Proteomes" id="UP000277094"/>
    </source>
</evidence>
<evidence type="ECO:0000256" key="1">
    <source>
        <dbReference type="ARBA" id="ARBA00022723"/>
    </source>
</evidence>
<keyword evidence="3" id="KW-1185">Reference proteome</keyword>
<name>A0A3N0DWK9_9ACTN</name>
<dbReference type="InterPro" id="IPR029068">
    <property type="entry name" value="Glyas_Bleomycin-R_OHBP_Dase"/>
</dbReference>
<gene>
    <name evidence="2" type="ORF">EFL95_13845</name>
</gene>
<dbReference type="OrthoDB" id="4578369at2"/>
<dbReference type="AlphaFoldDB" id="A0A3N0DWK9"/>
<keyword evidence="1" id="KW-0479">Metal-binding</keyword>
<accession>A0A3N0DWK9</accession>
<dbReference type="PANTHER" id="PTHR43048:SF3">
    <property type="entry name" value="METHYLMALONYL-COA EPIMERASE, MITOCHONDRIAL"/>
    <property type="match status" value="1"/>
</dbReference>
<reference evidence="2 3" key="1">
    <citation type="submission" date="2018-11" db="EMBL/GenBank/DDBJ databases">
        <authorList>
            <person name="Li F."/>
        </authorList>
    </citation>
    <scope>NUCLEOTIDE SEQUENCE [LARGE SCALE GENOMIC DNA]</scope>
    <source>
        <strain evidence="2 3">KIS18-7</strain>
    </source>
</reference>
<dbReference type="GO" id="GO:0046491">
    <property type="term" value="P:L-methylmalonyl-CoA metabolic process"/>
    <property type="evidence" value="ECO:0007669"/>
    <property type="project" value="TreeGrafter"/>
</dbReference>
<dbReference type="InterPro" id="IPR051785">
    <property type="entry name" value="MMCE/EMCE_epimerase"/>
</dbReference>
<comment type="caution">
    <text evidence="2">The sequence shown here is derived from an EMBL/GenBank/DDBJ whole genome shotgun (WGS) entry which is preliminary data.</text>
</comment>